<dbReference type="InterPro" id="IPR036396">
    <property type="entry name" value="Cyt_P450_sf"/>
</dbReference>
<evidence type="ECO:0000313" key="8">
    <source>
        <dbReference type="Proteomes" id="UP001305779"/>
    </source>
</evidence>
<keyword evidence="4" id="KW-0560">Oxidoreductase</keyword>
<evidence type="ECO:0000256" key="3">
    <source>
        <dbReference type="ARBA" id="ARBA00022723"/>
    </source>
</evidence>
<comment type="caution">
    <text evidence="7">The sequence shown here is derived from an EMBL/GenBank/DDBJ whole genome shotgun (WGS) entry which is preliminary data.</text>
</comment>
<proteinExistence type="inferred from homology"/>
<evidence type="ECO:0000256" key="2">
    <source>
        <dbReference type="ARBA" id="ARBA00022617"/>
    </source>
</evidence>
<sequence>MESIANATGFTVGIESSYTPYLASLVGSEQFKSPVAVWTTAVLTALVSVLGYLVYRPAVHPQSPKFTSFFKNAARESKTGMFSFWQGKIHIIGMSGFKARKLLLENPNLDFVAAQSLLAFGLHFWPPIHEVFQQTGSRARNNTFFLRTVIGLMTTQKLERVLPDVVGDARGDFEALSSTYKSGVVNAPKLWRTVFKQSTRLFFCDDMANDPELFKKTSGYLDVILHSYSPFYAFCHWILEPSMIRRRIAREGLRRTVKKLYRERKANGSKYKDDALQTMIDNGDPEEYITEFCTSGTFITTTNAHIIFPQMIETMAVHPEWQEKIFEEVVAAADAHCKDKTLPLAERLQYLPLKAWETSFPTVELCMYEIIRVWTSFAVGRLNVSKEAIPIPGTDEVIPPNTYAVWNSTELNFDPNLFPNPHKFDPMRFTEGRREFEKEPLGFFGWGLGQHPCAGKRWGKIQQTILVAHALALYKWSSCDAEGNMDPHAAERQDMGAELDSESKFALPPAYCKFVPR</sequence>
<evidence type="ECO:0008006" key="9">
    <source>
        <dbReference type="Google" id="ProtNLM"/>
    </source>
</evidence>
<evidence type="ECO:0000256" key="1">
    <source>
        <dbReference type="ARBA" id="ARBA00010617"/>
    </source>
</evidence>
<accession>A0ABR0E417</accession>
<dbReference type="CDD" id="cd00302">
    <property type="entry name" value="cytochrome_P450"/>
    <property type="match status" value="1"/>
</dbReference>
<dbReference type="Gene3D" id="1.10.630.10">
    <property type="entry name" value="Cytochrome P450"/>
    <property type="match status" value="1"/>
</dbReference>
<evidence type="ECO:0000256" key="4">
    <source>
        <dbReference type="ARBA" id="ARBA00023002"/>
    </source>
</evidence>
<evidence type="ECO:0000313" key="7">
    <source>
        <dbReference type="EMBL" id="KAK4496171.1"/>
    </source>
</evidence>
<keyword evidence="3" id="KW-0479">Metal-binding</keyword>
<evidence type="ECO:0000256" key="6">
    <source>
        <dbReference type="ARBA" id="ARBA00023033"/>
    </source>
</evidence>
<dbReference type="InterPro" id="IPR002401">
    <property type="entry name" value="Cyt_P450_E_grp-I"/>
</dbReference>
<evidence type="ECO:0000256" key="5">
    <source>
        <dbReference type="ARBA" id="ARBA00023004"/>
    </source>
</evidence>
<keyword evidence="8" id="KW-1185">Reference proteome</keyword>
<protein>
    <recommendedName>
        <fullName evidence="9">Cytochrome P450</fullName>
    </recommendedName>
</protein>
<dbReference type="InterPro" id="IPR001128">
    <property type="entry name" value="Cyt_P450"/>
</dbReference>
<dbReference type="SUPFAM" id="SSF48264">
    <property type="entry name" value="Cytochrome P450"/>
    <property type="match status" value="1"/>
</dbReference>
<keyword evidence="2" id="KW-0349">Heme</keyword>
<reference evidence="7 8" key="1">
    <citation type="journal article" date="2023" name="G3 (Bethesda)">
        <title>A chromosome-level genome assembly of Zasmidium syzygii isolated from banana leaves.</title>
        <authorList>
            <person name="van Westerhoven A.C."/>
            <person name="Mehrabi R."/>
            <person name="Talebi R."/>
            <person name="Steentjes M.B.F."/>
            <person name="Corcolon B."/>
            <person name="Chong P.A."/>
            <person name="Kema G.H.J."/>
            <person name="Seidl M.F."/>
        </authorList>
    </citation>
    <scope>NUCLEOTIDE SEQUENCE [LARGE SCALE GENOMIC DNA]</scope>
    <source>
        <strain evidence="7 8">P124</strain>
    </source>
</reference>
<dbReference type="Pfam" id="PF00067">
    <property type="entry name" value="p450"/>
    <property type="match status" value="1"/>
</dbReference>
<dbReference type="EMBL" id="JAXOVC010000010">
    <property type="protein sequence ID" value="KAK4496171.1"/>
    <property type="molecule type" value="Genomic_DNA"/>
</dbReference>
<keyword evidence="6" id="KW-0503">Monooxygenase</keyword>
<dbReference type="PANTHER" id="PTHR24286:SF384">
    <property type="entry name" value="P450, PUTATIVE (EUROFUNG)-RELATED"/>
    <property type="match status" value="1"/>
</dbReference>
<dbReference type="PANTHER" id="PTHR24286">
    <property type="entry name" value="CYTOCHROME P450 26"/>
    <property type="match status" value="1"/>
</dbReference>
<organism evidence="7 8">
    <name type="scientific">Zasmidium cellare</name>
    <name type="common">Wine cellar mold</name>
    <name type="synonym">Racodium cellare</name>
    <dbReference type="NCBI Taxonomy" id="395010"/>
    <lineage>
        <taxon>Eukaryota</taxon>
        <taxon>Fungi</taxon>
        <taxon>Dikarya</taxon>
        <taxon>Ascomycota</taxon>
        <taxon>Pezizomycotina</taxon>
        <taxon>Dothideomycetes</taxon>
        <taxon>Dothideomycetidae</taxon>
        <taxon>Mycosphaerellales</taxon>
        <taxon>Mycosphaerellaceae</taxon>
        <taxon>Zasmidium</taxon>
    </lineage>
</organism>
<keyword evidence="5" id="KW-0408">Iron</keyword>
<comment type="similarity">
    <text evidence="1">Belongs to the cytochrome P450 family.</text>
</comment>
<dbReference type="Proteomes" id="UP001305779">
    <property type="component" value="Unassembled WGS sequence"/>
</dbReference>
<dbReference type="PRINTS" id="PR00463">
    <property type="entry name" value="EP450I"/>
</dbReference>
<name>A0ABR0E417_ZASCE</name>
<gene>
    <name evidence="7" type="ORF">PRZ48_012151</name>
</gene>